<keyword evidence="20" id="KW-1185">Reference proteome</keyword>
<comment type="subcellular location">
    <subcellularLocation>
        <location evidence="1">Mitochondrion inner membrane</location>
        <topology evidence="1">Peripheral membrane protein</topology>
        <orientation evidence="1">Intermembrane side</orientation>
    </subcellularLocation>
</comment>
<evidence type="ECO:0000256" key="8">
    <source>
        <dbReference type="ARBA" id="ARBA00022737"/>
    </source>
</evidence>
<evidence type="ECO:0000256" key="11">
    <source>
        <dbReference type="ARBA" id="ARBA00022927"/>
    </source>
</evidence>
<evidence type="ECO:0000313" key="19">
    <source>
        <dbReference type="EMBL" id="KIR42890.1"/>
    </source>
</evidence>
<evidence type="ECO:0000256" key="1">
    <source>
        <dbReference type="ARBA" id="ARBA00004137"/>
    </source>
</evidence>
<protein>
    <recommendedName>
        <fullName evidence="4">Mitochondrial import inner membrane translocase subunit TIM10</fullName>
    </recommendedName>
    <alternativeName>
        <fullName evidence="3 17">mitochondrial import inner membrane translocase subunit Tim10</fullName>
    </alternativeName>
</protein>
<keyword evidence="11" id="KW-0653">Protein transport</keyword>
<dbReference type="AlphaFoldDB" id="A0A0D0VDD8"/>
<evidence type="ECO:0000256" key="5">
    <source>
        <dbReference type="ARBA" id="ARBA00022448"/>
    </source>
</evidence>
<dbReference type="PROSITE" id="PS50206">
    <property type="entry name" value="RHODANESE_3"/>
    <property type="match status" value="1"/>
</dbReference>
<evidence type="ECO:0000256" key="14">
    <source>
        <dbReference type="ARBA" id="ARBA00023136"/>
    </source>
</evidence>
<proteinExistence type="inferred from homology"/>
<dbReference type="SUPFAM" id="SSF52821">
    <property type="entry name" value="Rhodanese/Cell cycle control phosphatase"/>
    <property type="match status" value="2"/>
</dbReference>
<evidence type="ECO:0000259" key="18">
    <source>
        <dbReference type="PROSITE" id="PS50206"/>
    </source>
</evidence>
<sequence length="326" mass="36001">MPLLTYQQTTLPLDATWHMPNSPRSALAEYLNGPRIPNALRFDLDEVAELSVDKNPMSLTHMLPSAERFKKELAYEEIVSNSKKPLSDPTSEIVLDHRPAARFLGINPEPRPNLPSGHIPNSRSLPFTQYLVPASDKKPFTNYRPVSELKQVLAEGLGGETVWDDIVSRDKSIVFSCGSGMTAAIGWLANELIRESEGKAPKSALYDESWTGYALREDRIFLPTMSFLFGGSNRSVEGSVDPAKIEMAVAELDMITDVFNRLVNSCHTKCISSTPLNHRYAEGDLLKGESVCIDRCTAKFFEVNKKVGERMSAMGSAAQATGSFGR</sequence>
<keyword evidence="9" id="KW-0999">Mitochondrion inner membrane</keyword>
<dbReference type="PANTHER" id="PTHR11364">
    <property type="entry name" value="THIOSULFATE SULFERTANSFERASE"/>
    <property type="match status" value="1"/>
</dbReference>
<gene>
    <name evidence="19" type="ORF">I313_01095</name>
</gene>
<evidence type="ECO:0000256" key="2">
    <source>
        <dbReference type="ARBA" id="ARBA00006720"/>
    </source>
</evidence>
<dbReference type="InterPro" id="IPR045078">
    <property type="entry name" value="TST/MPST-like"/>
</dbReference>
<keyword evidence="8" id="KW-0677">Repeat</keyword>
<evidence type="ECO:0000256" key="12">
    <source>
        <dbReference type="ARBA" id="ARBA00023010"/>
    </source>
</evidence>
<dbReference type="InterPro" id="IPR001763">
    <property type="entry name" value="Rhodanese-like_dom"/>
</dbReference>
<dbReference type="GO" id="GO:0004792">
    <property type="term" value="F:thiosulfate-cyanide sulfurtransferase activity"/>
    <property type="evidence" value="ECO:0007669"/>
    <property type="project" value="TreeGrafter"/>
</dbReference>
<comment type="similarity">
    <text evidence="2">Belongs to the small Tim family.</text>
</comment>
<keyword evidence="5" id="KW-0813">Transport</keyword>
<dbReference type="Pfam" id="PF02953">
    <property type="entry name" value="zf-Tim10_DDP"/>
    <property type="match status" value="1"/>
</dbReference>
<dbReference type="InterPro" id="IPR036873">
    <property type="entry name" value="Rhodanese-like_dom_sf"/>
</dbReference>
<evidence type="ECO:0000256" key="6">
    <source>
        <dbReference type="ARBA" id="ARBA00022679"/>
    </source>
</evidence>
<evidence type="ECO:0000256" key="16">
    <source>
        <dbReference type="ARBA" id="ARBA00023186"/>
    </source>
</evidence>
<evidence type="ECO:0000256" key="13">
    <source>
        <dbReference type="ARBA" id="ARBA00023128"/>
    </source>
</evidence>
<dbReference type="InterPro" id="IPR004217">
    <property type="entry name" value="Tim10-like"/>
</dbReference>
<organism evidence="19 20">
    <name type="scientific">Cryptococcus deuterogattii Ram5</name>
    <dbReference type="NCBI Taxonomy" id="1296110"/>
    <lineage>
        <taxon>Eukaryota</taxon>
        <taxon>Fungi</taxon>
        <taxon>Dikarya</taxon>
        <taxon>Basidiomycota</taxon>
        <taxon>Agaricomycotina</taxon>
        <taxon>Tremellomycetes</taxon>
        <taxon>Tremellales</taxon>
        <taxon>Cryptococcaceae</taxon>
        <taxon>Cryptococcus</taxon>
        <taxon>Cryptococcus gattii species complex</taxon>
    </lineage>
</organism>
<accession>A0A0D0VDD8</accession>
<dbReference type="FunFam" id="1.10.287.810:FF:000002">
    <property type="entry name" value="Mitochondrial import inner membrane translocase subunit tim10"/>
    <property type="match status" value="1"/>
</dbReference>
<keyword evidence="13" id="KW-0496">Mitochondrion</keyword>
<name>A0A0D0VDD8_9TREE</name>
<dbReference type="EMBL" id="KN847897">
    <property type="protein sequence ID" value="KIR42890.1"/>
    <property type="molecule type" value="Genomic_DNA"/>
</dbReference>
<evidence type="ECO:0000256" key="4">
    <source>
        <dbReference type="ARBA" id="ARBA00020709"/>
    </source>
</evidence>
<dbReference type="GO" id="GO:0015031">
    <property type="term" value="P:protein transport"/>
    <property type="evidence" value="ECO:0007669"/>
    <property type="project" value="UniProtKB-KW"/>
</dbReference>
<evidence type="ECO:0000256" key="7">
    <source>
        <dbReference type="ARBA" id="ARBA00022723"/>
    </source>
</evidence>
<keyword evidence="6" id="KW-0808">Transferase</keyword>
<dbReference type="GO" id="GO:0046872">
    <property type="term" value="F:metal ion binding"/>
    <property type="evidence" value="ECO:0007669"/>
    <property type="project" value="UniProtKB-KW"/>
</dbReference>
<evidence type="ECO:0000256" key="15">
    <source>
        <dbReference type="ARBA" id="ARBA00023157"/>
    </source>
</evidence>
<keyword evidence="15" id="KW-1015">Disulfide bond</keyword>
<evidence type="ECO:0000256" key="3">
    <source>
        <dbReference type="ARBA" id="ARBA00020190"/>
    </source>
</evidence>
<dbReference type="PANTHER" id="PTHR11364:SF27">
    <property type="entry name" value="SULFURTRANSFERASE"/>
    <property type="match status" value="1"/>
</dbReference>
<dbReference type="HOGENOM" id="CLU_852625_0_0_1"/>
<dbReference type="SMART" id="SM00450">
    <property type="entry name" value="RHOD"/>
    <property type="match status" value="1"/>
</dbReference>
<evidence type="ECO:0000256" key="9">
    <source>
        <dbReference type="ARBA" id="ARBA00022792"/>
    </source>
</evidence>
<evidence type="ECO:0000256" key="10">
    <source>
        <dbReference type="ARBA" id="ARBA00022833"/>
    </source>
</evidence>
<keyword evidence="16" id="KW-0143">Chaperone</keyword>
<reference evidence="19 20" key="1">
    <citation type="submission" date="2015-01" db="EMBL/GenBank/DDBJ databases">
        <title>The Genome Sequence of Cryptococcus gattii Ram5.</title>
        <authorList>
            <consortium name="The Broad Institute Genomics Platform"/>
            <person name="Cuomo C."/>
            <person name="Litvintseva A."/>
            <person name="Chen Y."/>
            <person name="Heitman J."/>
            <person name="Sun S."/>
            <person name="Springer D."/>
            <person name="Dromer F."/>
            <person name="Young S."/>
            <person name="Zeng Q."/>
            <person name="Gargeya S."/>
            <person name="Abouelleil A."/>
            <person name="Alvarado L."/>
            <person name="Chapman S.B."/>
            <person name="Gainer-Dewar J."/>
            <person name="Goldberg J."/>
            <person name="Griggs A."/>
            <person name="Gujja S."/>
            <person name="Hansen M."/>
            <person name="Howarth C."/>
            <person name="Imamovic A."/>
            <person name="Larimer J."/>
            <person name="Murphy C."/>
            <person name="Naylor J."/>
            <person name="Pearson M."/>
            <person name="Priest M."/>
            <person name="Roberts A."/>
            <person name="Saif S."/>
            <person name="Shea T."/>
            <person name="Sykes S."/>
            <person name="Wortman J."/>
            <person name="Nusbaum C."/>
            <person name="Birren B."/>
        </authorList>
    </citation>
    <scope>NUCLEOTIDE SEQUENCE [LARGE SCALE GENOMIC DNA]</scope>
    <source>
        <strain evidence="19 20">Ram5</strain>
    </source>
</reference>
<evidence type="ECO:0000256" key="17">
    <source>
        <dbReference type="ARBA" id="ARBA00067220"/>
    </source>
</evidence>
<feature type="domain" description="Rhodanese" evidence="18">
    <location>
        <begin position="93"/>
        <end position="222"/>
    </location>
</feature>
<dbReference type="Pfam" id="PF00581">
    <property type="entry name" value="Rhodanese"/>
    <property type="match status" value="1"/>
</dbReference>
<dbReference type="GO" id="GO:0005743">
    <property type="term" value="C:mitochondrial inner membrane"/>
    <property type="evidence" value="ECO:0007669"/>
    <property type="project" value="UniProtKB-SubCell"/>
</dbReference>
<keyword evidence="7" id="KW-0479">Metal-binding</keyword>
<dbReference type="SUPFAM" id="SSF144122">
    <property type="entry name" value="Tim10-like"/>
    <property type="match status" value="1"/>
</dbReference>
<dbReference type="Proteomes" id="UP000053392">
    <property type="component" value="Unassembled WGS sequence"/>
</dbReference>
<dbReference type="InterPro" id="IPR035427">
    <property type="entry name" value="Tim10-like_dom_sf"/>
</dbReference>
<dbReference type="OrthoDB" id="270167at2759"/>
<evidence type="ECO:0000313" key="20">
    <source>
        <dbReference type="Proteomes" id="UP000053392"/>
    </source>
</evidence>
<dbReference type="Gene3D" id="1.10.287.810">
    <property type="entry name" value="Mitochondrial import inner membrane translocase subunit tim13 like domains"/>
    <property type="match status" value="1"/>
</dbReference>
<dbReference type="GO" id="GO:0045039">
    <property type="term" value="P:protein insertion into mitochondrial inner membrane"/>
    <property type="evidence" value="ECO:0007669"/>
    <property type="project" value="UniProtKB-ARBA"/>
</dbReference>
<keyword evidence="14" id="KW-0472">Membrane</keyword>
<keyword evidence="12" id="KW-0811">Translocation</keyword>
<keyword evidence="10" id="KW-0862">Zinc</keyword>
<dbReference type="Gene3D" id="3.40.250.10">
    <property type="entry name" value="Rhodanese-like domain"/>
    <property type="match status" value="2"/>
</dbReference>